<proteinExistence type="predicted"/>
<sequence>PQGSPGNINIMIIYISIYTFRINHGQGLGPLARMSSQAIILTIHQSIAFST</sequence>
<protein>
    <submittedName>
        <fullName evidence="1">Uncharacterized protein</fullName>
    </submittedName>
</protein>
<name>A0A5J4UK21_9EUKA</name>
<dbReference type="Proteomes" id="UP000324800">
    <property type="component" value="Unassembled WGS sequence"/>
</dbReference>
<organism evidence="1 2">
    <name type="scientific">Streblomastix strix</name>
    <dbReference type="NCBI Taxonomy" id="222440"/>
    <lineage>
        <taxon>Eukaryota</taxon>
        <taxon>Metamonada</taxon>
        <taxon>Preaxostyla</taxon>
        <taxon>Oxymonadida</taxon>
        <taxon>Streblomastigidae</taxon>
        <taxon>Streblomastix</taxon>
    </lineage>
</organism>
<reference evidence="1 2" key="1">
    <citation type="submission" date="2019-03" db="EMBL/GenBank/DDBJ databases">
        <title>Single cell metagenomics reveals metabolic interactions within the superorganism composed of flagellate Streblomastix strix and complex community of Bacteroidetes bacteria on its surface.</title>
        <authorList>
            <person name="Treitli S.C."/>
            <person name="Kolisko M."/>
            <person name="Husnik F."/>
            <person name="Keeling P."/>
            <person name="Hampl V."/>
        </authorList>
    </citation>
    <scope>NUCLEOTIDE SEQUENCE [LARGE SCALE GENOMIC DNA]</scope>
    <source>
        <strain evidence="1">ST1C</strain>
    </source>
</reference>
<evidence type="ECO:0000313" key="1">
    <source>
        <dbReference type="EMBL" id="KAA6370451.1"/>
    </source>
</evidence>
<accession>A0A5J4UK21</accession>
<comment type="caution">
    <text evidence="1">The sequence shown here is derived from an EMBL/GenBank/DDBJ whole genome shotgun (WGS) entry which is preliminary data.</text>
</comment>
<evidence type="ECO:0000313" key="2">
    <source>
        <dbReference type="Proteomes" id="UP000324800"/>
    </source>
</evidence>
<dbReference type="EMBL" id="SNRW01015371">
    <property type="protein sequence ID" value="KAA6370451.1"/>
    <property type="molecule type" value="Genomic_DNA"/>
</dbReference>
<gene>
    <name evidence="1" type="ORF">EZS28_034022</name>
</gene>
<dbReference type="AlphaFoldDB" id="A0A5J4UK21"/>
<feature type="non-terminal residue" evidence="1">
    <location>
        <position position="1"/>
    </location>
</feature>